<evidence type="ECO:0000313" key="2">
    <source>
        <dbReference type="EMBL" id="KAK7127601.1"/>
    </source>
</evidence>
<proteinExistence type="predicted"/>
<feature type="compositionally biased region" description="Basic and acidic residues" evidence="1">
    <location>
        <begin position="43"/>
        <end position="61"/>
    </location>
</feature>
<dbReference type="Proteomes" id="UP001364617">
    <property type="component" value="Unassembled WGS sequence"/>
</dbReference>
<keyword evidence="3" id="KW-1185">Reference proteome</keyword>
<evidence type="ECO:0000313" key="3">
    <source>
        <dbReference type="Proteomes" id="UP001364617"/>
    </source>
</evidence>
<reference evidence="2 3" key="1">
    <citation type="submission" date="2024-02" db="EMBL/GenBank/DDBJ databases">
        <title>Chromosome-level genome assembly of the Eurasian Minnow (Phoxinus phoxinus).</title>
        <authorList>
            <person name="Oriowo T.O."/>
            <person name="Martin S."/>
            <person name="Stange M."/>
            <person name="Chrysostomakis Y."/>
            <person name="Brown T."/>
            <person name="Winkler S."/>
            <person name="Kukowka S."/>
            <person name="Myers E.W."/>
            <person name="Bohne A."/>
        </authorList>
    </citation>
    <scope>NUCLEOTIDE SEQUENCE [LARGE SCALE GENOMIC DNA]</scope>
    <source>
        <strain evidence="2">ZFMK-TIS-60720</strain>
        <tissue evidence="2">Whole Organism</tissue>
    </source>
</reference>
<feature type="compositionally biased region" description="Polar residues" evidence="1">
    <location>
        <begin position="62"/>
        <end position="71"/>
    </location>
</feature>
<organism evidence="2 3">
    <name type="scientific">Phoxinus phoxinus</name>
    <name type="common">Eurasian minnow</name>
    <dbReference type="NCBI Taxonomy" id="58324"/>
    <lineage>
        <taxon>Eukaryota</taxon>
        <taxon>Metazoa</taxon>
        <taxon>Chordata</taxon>
        <taxon>Craniata</taxon>
        <taxon>Vertebrata</taxon>
        <taxon>Euteleostomi</taxon>
        <taxon>Actinopterygii</taxon>
        <taxon>Neopterygii</taxon>
        <taxon>Teleostei</taxon>
        <taxon>Ostariophysi</taxon>
        <taxon>Cypriniformes</taxon>
        <taxon>Leuciscidae</taxon>
        <taxon>Phoxininae</taxon>
        <taxon>Phoxinus</taxon>
    </lineage>
</organism>
<accession>A0AAN9GT98</accession>
<feature type="compositionally biased region" description="Basic and acidic residues" evidence="1">
    <location>
        <begin position="23"/>
        <end position="33"/>
    </location>
</feature>
<name>A0AAN9GT98_9TELE</name>
<protein>
    <submittedName>
        <fullName evidence="2">Uncharacterized protein</fullName>
    </submittedName>
</protein>
<dbReference type="AlphaFoldDB" id="A0AAN9GT98"/>
<feature type="region of interest" description="Disordered" evidence="1">
    <location>
        <begin position="1"/>
        <end position="72"/>
    </location>
</feature>
<gene>
    <name evidence="2" type="ORF">R3I93_020244</name>
</gene>
<sequence>MKAPLQRSRSRQNINFNSTRAPTAKEPHYESEPHPSAAHRPTHRPEREKERAREREKEKEQTPTLCSSNGDTDVEALLARLRAL</sequence>
<feature type="compositionally biased region" description="Polar residues" evidence="1">
    <location>
        <begin position="11"/>
        <end position="21"/>
    </location>
</feature>
<dbReference type="EMBL" id="JAYKXH010000022">
    <property type="protein sequence ID" value="KAK7127601.1"/>
    <property type="molecule type" value="Genomic_DNA"/>
</dbReference>
<evidence type="ECO:0000256" key="1">
    <source>
        <dbReference type="SAM" id="MobiDB-lite"/>
    </source>
</evidence>
<comment type="caution">
    <text evidence="2">The sequence shown here is derived from an EMBL/GenBank/DDBJ whole genome shotgun (WGS) entry which is preliminary data.</text>
</comment>